<evidence type="ECO:0000256" key="13">
    <source>
        <dbReference type="SAM" id="SignalP"/>
    </source>
</evidence>
<evidence type="ECO:0000256" key="8">
    <source>
        <dbReference type="ARBA" id="ARBA00023077"/>
    </source>
</evidence>
<evidence type="ECO:0000256" key="5">
    <source>
        <dbReference type="ARBA" id="ARBA00022692"/>
    </source>
</evidence>
<evidence type="ECO:0000313" key="17">
    <source>
        <dbReference type="Proteomes" id="UP000009047"/>
    </source>
</evidence>
<dbReference type="InterPro" id="IPR000531">
    <property type="entry name" value="Beta-barrel_TonB"/>
</dbReference>
<dbReference type="InterPro" id="IPR012910">
    <property type="entry name" value="Plug_dom"/>
</dbReference>
<keyword evidence="4" id="KW-0410">Iron transport</keyword>
<dbReference type="STRING" id="644282.Deba_1121"/>
<proteinExistence type="inferred from homology"/>
<dbReference type="Pfam" id="PF00593">
    <property type="entry name" value="TonB_dep_Rec_b-barrel"/>
    <property type="match status" value="1"/>
</dbReference>
<dbReference type="PANTHER" id="PTHR32552">
    <property type="entry name" value="FERRICHROME IRON RECEPTOR-RELATED"/>
    <property type="match status" value="1"/>
</dbReference>
<evidence type="ECO:0000313" key="16">
    <source>
        <dbReference type="EMBL" id="ADK84489.1"/>
    </source>
</evidence>
<evidence type="ECO:0000256" key="7">
    <source>
        <dbReference type="ARBA" id="ARBA00023065"/>
    </source>
</evidence>
<evidence type="ECO:0000256" key="10">
    <source>
        <dbReference type="ARBA" id="ARBA00023237"/>
    </source>
</evidence>
<keyword evidence="17" id="KW-1185">Reference proteome</keyword>
<evidence type="ECO:0000256" key="12">
    <source>
        <dbReference type="RuleBase" id="RU003357"/>
    </source>
</evidence>
<evidence type="ECO:0000256" key="3">
    <source>
        <dbReference type="ARBA" id="ARBA00022452"/>
    </source>
</evidence>
<dbReference type="PANTHER" id="PTHR32552:SF81">
    <property type="entry name" value="TONB-DEPENDENT OUTER MEMBRANE RECEPTOR"/>
    <property type="match status" value="1"/>
</dbReference>
<evidence type="ECO:0000256" key="6">
    <source>
        <dbReference type="ARBA" id="ARBA00023004"/>
    </source>
</evidence>
<name>E1QIR6_DESB2</name>
<dbReference type="KEGG" id="dbr:Deba_1121"/>
<dbReference type="GO" id="GO:0009279">
    <property type="term" value="C:cell outer membrane"/>
    <property type="evidence" value="ECO:0007669"/>
    <property type="project" value="UniProtKB-SubCell"/>
</dbReference>
<keyword evidence="7" id="KW-0406">Ion transport</keyword>
<dbReference type="SUPFAM" id="SSF56935">
    <property type="entry name" value="Porins"/>
    <property type="match status" value="1"/>
</dbReference>
<sequence length="691" mass="76303">MVALMLWAAVGGGLAVAAEDAAAPADQQAHELEAVMVTADKTTSKDVNDLPMSVSVIDEEELGDYQIDQVDQLTNFLPNVNYLKTGSHWTEVSFRGMGAMSNMVYTSYSSLDGVSLPYVGSDAFFDVQRIEVVRGGVGSLFGRNTHAGHLNIITNDPGDTLNAHATARYGSFNTYEVDGAVGGPVNEKVGFRLAARYSGTDGWIENDYYNRDDTNDGSQASGRAKVVFSPSDACDATFSLNLDRFDSANDNYANVDGGGTIHTLNNLLGHDNGSMVLPSLDLRKRFGALELTSITAFVDTKYDMLLDQDMSPLDAIILDYQEDYQTFSEELRIATTDQNAVWQGMAGLYLMHQKGTYDMDFQFGSQGAYFGSIPGMYQKSDSELTTDNAALFGQVQYRPWEKVEFTAALRMDWERVKVDWNTAYGLNGTTYGTDKYDADQDWLALLPRISAAYLLATDQRIYATIYQGYRSGAYNVLSTSRDVIEHSVDPEYTTTYEAGYKAALFDKRLSLRAAIFYVDWRDIQLSVVKDGLVVLQNAGKAHSYGLETEVGWQVLPGLNILASLGLISAEFDEYNGHSSGENLSGNDIPNTPNYKFALGGVYRHASGLFAQASASWIGKKYLEETNGYQQDAYVLIDAKTGYEAERWAAYIWGQNLADELYVVRALDFYGMGYYGRTGQPLAVGVELQWRF</sequence>
<feature type="domain" description="TonB-dependent receptor plug" evidence="15">
    <location>
        <begin position="47"/>
        <end position="148"/>
    </location>
</feature>
<organism evidence="16 17">
    <name type="scientific">Desulfarculus baarsii (strain ATCC 33931 / DSM 2075 / LMG 7858 / VKM B-1802 / 2st14)</name>
    <dbReference type="NCBI Taxonomy" id="644282"/>
    <lineage>
        <taxon>Bacteria</taxon>
        <taxon>Pseudomonadati</taxon>
        <taxon>Thermodesulfobacteriota</taxon>
        <taxon>Desulfarculia</taxon>
        <taxon>Desulfarculales</taxon>
        <taxon>Desulfarculaceae</taxon>
        <taxon>Desulfarculus</taxon>
    </lineage>
</organism>
<dbReference type="GO" id="GO:0006826">
    <property type="term" value="P:iron ion transport"/>
    <property type="evidence" value="ECO:0007669"/>
    <property type="project" value="UniProtKB-KW"/>
</dbReference>
<dbReference type="Pfam" id="PF07715">
    <property type="entry name" value="Plug"/>
    <property type="match status" value="1"/>
</dbReference>
<keyword evidence="6" id="KW-0408">Iron</keyword>
<comment type="similarity">
    <text evidence="11 12">Belongs to the TonB-dependent receptor family.</text>
</comment>
<keyword evidence="13" id="KW-0732">Signal</keyword>
<dbReference type="Gene3D" id="2.40.170.20">
    <property type="entry name" value="TonB-dependent receptor, beta-barrel domain"/>
    <property type="match status" value="1"/>
</dbReference>
<evidence type="ECO:0000256" key="2">
    <source>
        <dbReference type="ARBA" id="ARBA00022448"/>
    </source>
</evidence>
<keyword evidence="8 12" id="KW-0798">TonB box</keyword>
<feature type="signal peptide" evidence="13">
    <location>
        <begin position="1"/>
        <end position="17"/>
    </location>
</feature>
<keyword evidence="16" id="KW-0675">Receptor</keyword>
<comment type="subcellular location">
    <subcellularLocation>
        <location evidence="1 11">Cell outer membrane</location>
        <topology evidence="1 11">Multi-pass membrane protein</topology>
    </subcellularLocation>
</comment>
<dbReference type="InterPro" id="IPR039426">
    <property type="entry name" value="TonB-dep_rcpt-like"/>
</dbReference>
<dbReference type="Proteomes" id="UP000009047">
    <property type="component" value="Chromosome"/>
</dbReference>
<keyword evidence="9 11" id="KW-0472">Membrane</keyword>
<evidence type="ECO:0000259" key="15">
    <source>
        <dbReference type="Pfam" id="PF07715"/>
    </source>
</evidence>
<feature type="chain" id="PRO_5003150389" evidence="13">
    <location>
        <begin position="18"/>
        <end position="691"/>
    </location>
</feature>
<gene>
    <name evidence="16" type="ordered locus">Deba_1121</name>
</gene>
<evidence type="ECO:0000256" key="4">
    <source>
        <dbReference type="ARBA" id="ARBA00022496"/>
    </source>
</evidence>
<evidence type="ECO:0000256" key="9">
    <source>
        <dbReference type="ARBA" id="ARBA00023136"/>
    </source>
</evidence>
<dbReference type="HOGENOM" id="CLU_008287_15_2_7"/>
<keyword evidence="10 11" id="KW-0998">Cell outer membrane</keyword>
<feature type="domain" description="TonB-dependent receptor-like beta-barrel" evidence="14">
    <location>
        <begin position="165"/>
        <end position="656"/>
    </location>
</feature>
<accession>E1QIR6</accession>
<evidence type="ECO:0000259" key="14">
    <source>
        <dbReference type="Pfam" id="PF00593"/>
    </source>
</evidence>
<dbReference type="AlphaFoldDB" id="E1QIR6"/>
<evidence type="ECO:0000256" key="1">
    <source>
        <dbReference type="ARBA" id="ARBA00004571"/>
    </source>
</evidence>
<dbReference type="PROSITE" id="PS52016">
    <property type="entry name" value="TONB_DEPENDENT_REC_3"/>
    <property type="match status" value="1"/>
</dbReference>
<protein>
    <submittedName>
        <fullName evidence="16">TonB-dependent receptor</fullName>
    </submittedName>
</protein>
<evidence type="ECO:0000256" key="11">
    <source>
        <dbReference type="PROSITE-ProRule" id="PRU01360"/>
    </source>
</evidence>
<keyword evidence="5 11" id="KW-0812">Transmembrane</keyword>
<dbReference type="InterPro" id="IPR036942">
    <property type="entry name" value="Beta-barrel_TonB_sf"/>
</dbReference>
<reference evidence="16 17" key="1">
    <citation type="journal article" date="2010" name="Stand. Genomic Sci.">
        <title>Complete genome sequence of Desulfarculus baarsii type strain (2st14).</title>
        <authorList>
            <person name="Sun H."/>
            <person name="Spring S."/>
            <person name="Lapidus A."/>
            <person name="Davenport K."/>
            <person name="Del Rio T.G."/>
            <person name="Tice H."/>
            <person name="Nolan M."/>
            <person name="Copeland A."/>
            <person name="Cheng J.F."/>
            <person name="Lucas S."/>
            <person name="Tapia R."/>
            <person name="Goodwin L."/>
            <person name="Pitluck S."/>
            <person name="Ivanova N."/>
            <person name="Pagani I."/>
            <person name="Mavromatis K."/>
            <person name="Ovchinnikova G."/>
            <person name="Pati A."/>
            <person name="Chen A."/>
            <person name="Palaniappan K."/>
            <person name="Hauser L."/>
            <person name="Chang Y.J."/>
            <person name="Jeffries C.D."/>
            <person name="Detter J.C."/>
            <person name="Han C."/>
            <person name="Rohde M."/>
            <person name="Brambilla E."/>
            <person name="Goker M."/>
            <person name="Woyke T."/>
            <person name="Bristow J."/>
            <person name="Eisen J.A."/>
            <person name="Markowitz V."/>
            <person name="Hugenholtz P."/>
            <person name="Kyrpides N.C."/>
            <person name="Klenk H.P."/>
            <person name="Land M."/>
        </authorList>
    </citation>
    <scope>NUCLEOTIDE SEQUENCE [LARGE SCALE GENOMIC DNA]</scope>
    <source>
        <strain evidence="17">ATCC 33931 / DSM 2075 / LMG 7858 / VKM B-1802 / 2st14</strain>
    </source>
</reference>
<dbReference type="eggNOG" id="COG4773">
    <property type="taxonomic scope" value="Bacteria"/>
</dbReference>
<keyword evidence="3 11" id="KW-1134">Transmembrane beta strand</keyword>
<keyword evidence="2 11" id="KW-0813">Transport</keyword>
<dbReference type="EMBL" id="CP002085">
    <property type="protein sequence ID" value="ADK84489.1"/>
    <property type="molecule type" value="Genomic_DNA"/>
</dbReference>